<accession>A0ABW0EWY6</accession>
<dbReference type="RefSeq" id="WP_378250780.1">
    <property type="nucleotide sequence ID" value="NZ_JBHSKF010000019.1"/>
</dbReference>
<dbReference type="Proteomes" id="UP001596157">
    <property type="component" value="Unassembled WGS sequence"/>
</dbReference>
<evidence type="ECO:0000313" key="2">
    <source>
        <dbReference type="Proteomes" id="UP001596157"/>
    </source>
</evidence>
<protein>
    <submittedName>
        <fullName evidence="1">Uncharacterized protein</fullName>
    </submittedName>
</protein>
<name>A0ABW0EWY6_9PSEU</name>
<gene>
    <name evidence="1" type="ORF">ACFPM7_27840</name>
</gene>
<proteinExistence type="predicted"/>
<organism evidence="1 2">
    <name type="scientific">Actinokineospora guangxiensis</name>
    <dbReference type="NCBI Taxonomy" id="1490288"/>
    <lineage>
        <taxon>Bacteria</taxon>
        <taxon>Bacillati</taxon>
        <taxon>Actinomycetota</taxon>
        <taxon>Actinomycetes</taxon>
        <taxon>Pseudonocardiales</taxon>
        <taxon>Pseudonocardiaceae</taxon>
        <taxon>Actinokineospora</taxon>
    </lineage>
</organism>
<comment type="caution">
    <text evidence="1">The sequence shown here is derived from an EMBL/GenBank/DDBJ whole genome shotgun (WGS) entry which is preliminary data.</text>
</comment>
<sequence length="535" mass="57108">MDLSGYGDGPGWRALADLACELAEPRWPQFGRLRFPRLAVGALLLGGHVGPDDPEAAVTDLVRSRPPGAAVADTIRLLPRLLGLPEPPALGRWLPVRRRWREGIRFYADALRTTAEEAPSALRELAATAPAEADALLAEALFADLHSGYRAGFRPRKCLLLLDNAHSGTGRKALAALVRAAKESPAPVSVVATSGRLDLGIADLRDLVAAWAAMPTDRDPPRRTPGEATTLRLTPLTEQESAALTVERLGRAGNHLSAFVHATTGGNPWTAHQVLRLCAELDEQSRDKGLRELYSTTVNGGSLSFARAAARYLVLADTSPAVDAVAAAVVRDLGAASPVVPSGKDALLGFAVRCWLVGGAEADQPPALPDWLRRVLIASAPTGDWTATARQLATRAAGLPGRRVDELYYELACGEPANAVAYLNHRFDYAEPQAWITEFTAMVSAPCPIPRGTDALVEHGALFAGLRGGATLPPGDPHGERHITIAKMLIAGWLGADPTRDPERALAEALRQGYRDLERRSAAGLLRFTTEADRL</sequence>
<keyword evidence="2" id="KW-1185">Reference proteome</keyword>
<evidence type="ECO:0000313" key="1">
    <source>
        <dbReference type="EMBL" id="MFC5290878.1"/>
    </source>
</evidence>
<reference evidence="2" key="1">
    <citation type="journal article" date="2019" name="Int. J. Syst. Evol. Microbiol.">
        <title>The Global Catalogue of Microorganisms (GCM) 10K type strain sequencing project: providing services to taxonomists for standard genome sequencing and annotation.</title>
        <authorList>
            <consortium name="The Broad Institute Genomics Platform"/>
            <consortium name="The Broad Institute Genome Sequencing Center for Infectious Disease"/>
            <person name="Wu L."/>
            <person name="Ma J."/>
        </authorList>
    </citation>
    <scope>NUCLEOTIDE SEQUENCE [LARGE SCALE GENOMIC DNA]</scope>
    <source>
        <strain evidence="2">CCUG 59778</strain>
    </source>
</reference>
<dbReference type="EMBL" id="JBHSKF010000019">
    <property type="protein sequence ID" value="MFC5290878.1"/>
    <property type="molecule type" value="Genomic_DNA"/>
</dbReference>